<dbReference type="Proteomes" id="UP000013909">
    <property type="component" value="Unassembled WGS sequence"/>
</dbReference>
<sequence length="37" mass="3858">MANLINGLQTTAAVGLPLNNSTIFQTESLEGAKIKKA</sequence>
<proteinExistence type="predicted"/>
<evidence type="ECO:0000313" key="1">
    <source>
        <dbReference type="EMBL" id="EON75312.1"/>
    </source>
</evidence>
<evidence type="ECO:0000313" key="2">
    <source>
        <dbReference type="Proteomes" id="UP000013909"/>
    </source>
</evidence>
<comment type="caution">
    <text evidence="1">The sequence shown here is derived from an EMBL/GenBank/DDBJ whole genome shotgun (WGS) entry which is preliminary data.</text>
</comment>
<accession>R7ZMK9</accession>
<protein>
    <submittedName>
        <fullName evidence="1">Uncharacterized protein</fullName>
    </submittedName>
</protein>
<organism evidence="1 2">
    <name type="scientific">Lunatimonas lonarensis</name>
    <dbReference type="NCBI Taxonomy" id="1232681"/>
    <lineage>
        <taxon>Bacteria</taxon>
        <taxon>Pseudomonadati</taxon>
        <taxon>Bacteroidota</taxon>
        <taxon>Cytophagia</taxon>
        <taxon>Cytophagales</taxon>
        <taxon>Cyclobacteriaceae</taxon>
    </lineage>
</organism>
<reference evidence="1 2" key="1">
    <citation type="submission" date="2013-02" db="EMBL/GenBank/DDBJ databases">
        <title>A novel strain isolated from Lonar lake, Maharashtra, India.</title>
        <authorList>
            <person name="Singh A."/>
        </authorList>
    </citation>
    <scope>NUCLEOTIDE SEQUENCE [LARGE SCALE GENOMIC DNA]</scope>
    <source>
        <strain evidence="1 2">AK24</strain>
    </source>
</reference>
<gene>
    <name evidence="1" type="ORF">ADIS_4225</name>
</gene>
<keyword evidence="2" id="KW-1185">Reference proteome</keyword>
<dbReference type="AlphaFoldDB" id="R7ZMK9"/>
<dbReference type="EMBL" id="AQHR01000109">
    <property type="protein sequence ID" value="EON75312.1"/>
    <property type="molecule type" value="Genomic_DNA"/>
</dbReference>
<name>R7ZMK9_9BACT</name>